<dbReference type="GO" id="GO:0004497">
    <property type="term" value="F:monooxygenase activity"/>
    <property type="evidence" value="ECO:0007669"/>
    <property type="project" value="UniProtKB-KW"/>
</dbReference>
<dbReference type="FunFam" id="1.10.630.10:FF:000182">
    <property type="entry name" value="Cytochrome P450 3A4"/>
    <property type="match status" value="1"/>
</dbReference>
<name>A0AB40CRZ0_DIOCR</name>
<dbReference type="GO" id="GO:0020037">
    <property type="term" value="F:heme binding"/>
    <property type="evidence" value="ECO:0007669"/>
    <property type="project" value="InterPro"/>
</dbReference>
<evidence type="ECO:0000256" key="10">
    <source>
        <dbReference type="SAM" id="Phobius"/>
    </source>
</evidence>
<dbReference type="Gene3D" id="1.10.630.10">
    <property type="entry name" value="Cytochrome P450"/>
    <property type="match status" value="1"/>
</dbReference>
<keyword evidence="10" id="KW-0472">Membrane</keyword>
<accession>A0AB40CRZ0</accession>
<feature type="transmembrane region" description="Helical" evidence="10">
    <location>
        <begin position="12"/>
        <end position="33"/>
    </location>
</feature>
<dbReference type="PANTHER" id="PTHR24301:SF2">
    <property type="entry name" value="THROMBOXANE-A SYNTHASE"/>
    <property type="match status" value="1"/>
</dbReference>
<evidence type="ECO:0000256" key="9">
    <source>
        <dbReference type="RuleBase" id="RU000461"/>
    </source>
</evidence>
<keyword evidence="6 8" id="KW-0408">Iron</keyword>
<dbReference type="InterPro" id="IPR002401">
    <property type="entry name" value="Cyt_P450_E_grp-I"/>
</dbReference>
<dbReference type="Proteomes" id="UP001515500">
    <property type="component" value="Chromosome 17"/>
</dbReference>
<keyword evidence="10" id="KW-0812">Transmembrane</keyword>
<evidence type="ECO:0000313" key="11">
    <source>
        <dbReference type="Proteomes" id="UP001515500"/>
    </source>
</evidence>
<evidence type="ECO:0000256" key="3">
    <source>
        <dbReference type="ARBA" id="ARBA00022617"/>
    </source>
</evidence>
<dbReference type="AlphaFoldDB" id="A0AB40CRZ0"/>
<comment type="similarity">
    <text evidence="2 9">Belongs to the cytochrome P450 family.</text>
</comment>
<dbReference type="SUPFAM" id="SSF48264">
    <property type="entry name" value="Cytochrome P450"/>
    <property type="match status" value="1"/>
</dbReference>
<gene>
    <name evidence="12" type="primary">LOC120280159</name>
</gene>
<dbReference type="PRINTS" id="PR00385">
    <property type="entry name" value="P450"/>
</dbReference>
<evidence type="ECO:0000256" key="8">
    <source>
        <dbReference type="PIRSR" id="PIRSR602401-1"/>
    </source>
</evidence>
<dbReference type="Pfam" id="PF00067">
    <property type="entry name" value="p450"/>
    <property type="match status" value="1"/>
</dbReference>
<dbReference type="InterPro" id="IPR036396">
    <property type="entry name" value="Cyt_P450_sf"/>
</dbReference>
<dbReference type="GO" id="GO:0016705">
    <property type="term" value="F:oxidoreductase activity, acting on paired donors, with incorporation or reduction of molecular oxygen"/>
    <property type="evidence" value="ECO:0007669"/>
    <property type="project" value="InterPro"/>
</dbReference>
<keyword evidence="4 8" id="KW-0479">Metal-binding</keyword>
<evidence type="ECO:0000256" key="7">
    <source>
        <dbReference type="ARBA" id="ARBA00023033"/>
    </source>
</evidence>
<dbReference type="InterPro" id="IPR017972">
    <property type="entry name" value="Cyt_P450_CS"/>
</dbReference>
<evidence type="ECO:0000313" key="12">
    <source>
        <dbReference type="RefSeq" id="XP_039142837.1"/>
    </source>
</evidence>
<keyword evidence="3 8" id="KW-0349">Heme</keyword>
<evidence type="ECO:0000256" key="5">
    <source>
        <dbReference type="ARBA" id="ARBA00023002"/>
    </source>
</evidence>
<evidence type="ECO:0000256" key="2">
    <source>
        <dbReference type="ARBA" id="ARBA00010617"/>
    </source>
</evidence>
<dbReference type="PANTHER" id="PTHR24301">
    <property type="entry name" value="THROMBOXANE-A SYNTHASE"/>
    <property type="match status" value="1"/>
</dbReference>
<evidence type="ECO:0000256" key="1">
    <source>
        <dbReference type="ARBA" id="ARBA00001971"/>
    </source>
</evidence>
<comment type="cofactor">
    <cofactor evidence="1 8">
        <name>heme</name>
        <dbReference type="ChEBI" id="CHEBI:30413"/>
    </cofactor>
</comment>
<evidence type="ECO:0000256" key="4">
    <source>
        <dbReference type="ARBA" id="ARBA00022723"/>
    </source>
</evidence>
<dbReference type="InterPro" id="IPR001128">
    <property type="entry name" value="Cyt_P450"/>
</dbReference>
<dbReference type="GeneID" id="120280159"/>
<proteinExistence type="inferred from homology"/>
<reference evidence="12" key="1">
    <citation type="submission" date="2025-08" db="UniProtKB">
        <authorList>
            <consortium name="RefSeq"/>
        </authorList>
    </citation>
    <scope>IDENTIFICATION</scope>
</reference>
<keyword evidence="10" id="KW-1133">Transmembrane helix</keyword>
<keyword evidence="11" id="KW-1185">Reference proteome</keyword>
<dbReference type="PROSITE" id="PS00086">
    <property type="entry name" value="CYTOCHROME_P450"/>
    <property type="match status" value="1"/>
</dbReference>
<dbReference type="GO" id="GO:0005506">
    <property type="term" value="F:iron ion binding"/>
    <property type="evidence" value="ECO:0007669"/>
    <property type="project" value="InterPro"/>
</dbReference>
<sequence>MDIEFIMSSSYLYTLMAMALGFFVFYLYVPYFAVRKVPGPPVLPFVGNLPLLAKHGPDLFSLLASKYGPIFRFHMGRQPLVVIADPELCKEVGIKKFKCMTNRSLPSAISGSPIHQKGLFSSSLDVCRDARWSAMRNAIVSLYQPSHLASLIPTMQTYIKSLASHIASNSSTEDINFSSLSLKLATDVIGQAAFGVDFGLLDKENGKQIDDQNEVTEFIKEHIYATTSLKMDLSGSFSIILGLLIPMLQAPCRRFLKMIPGTADRKIHQTNFKLNKRVDEIVVRRSKEKMRGSKDFLSAILNANDKDKASRQLFTPDYISGLTYEHLLAGSTTTSFTISSVLYLVSKHPEVEKKLIDEIDQFGPDHNTPNADDLQNKFPYLDQVIKESMRIHTTSPLIARLASQKVEIGGYILPKNTWVWMAPGVLHKDPKHFPEPDVFRPERFDPAGEEEKNRHAYAFFPFGIGPRVCIGQKFALQEIKLTIIHLYSQYIFKHSVKMESPVEFDYGIIVNFKHGVKLHAIKRTKNQ</sequence>
<dbReference type="PRINTS" id="PR00463">
    <property type="entry name" value="EP450I"/>
</dbReference>
<evidence type="ECO:0000256" key="6">
    <source>
        <dbReference type="ARBA" id="ARBA00023004"/>
    </source>
</evidence>
<dbReference type="RefSeq" id="XP_039142837.1">
    <property type="nucleotide sequence ID" value="XM_039286903.1"/>
</dbReference>
<protein>
    <submittedName>
        <fullName evidence="12">Cytochrome P450 711A1-like isoform X1</fullName>
    </submittedName>
</protein>
<organism evidence="11 12">
    <name type="scientific">Dioscorea cayennensis subsp. rotundata</name>
    <name type="common">White Guinea yam</name>
    <name type="synonym">Dioscorea rotundata</name>
    <dbReference type="NCBI Taxonomy" id="55577"/>
    <lineage>
        <taxon>Eukaryota</taxon>
        <taxon>Viridiplantae</taxon>
        <taxon>Streptophyta</taxon>
        <taxon>Embryophyta</taxon>
        <taxon>Tracheophyta</taxon>
        <taxon>Spermatophyta</taxon>
        <taxon>Magnoliopsida</taxon>
        <taxon>Liliopsida</taxon>
        <taxon>Dioscoreales</taxon>
        <taxon>Dioscoreaceae</taxon>
        <taxon>Dioscorea</taxon>
    </lineage>
</organism>
<feature type="binding site" description="axial binding residue" evidence="8">
    <location>
        <position position="469"/>
    </location>
    <ligand>
        <name>heme</name>
        <dbReference type="ChEBI" id="CHEBI:30413"/>
    </ligand>
    <ligandPart>
        <name>Fe</name>
        <dbReference type="ChEBI" id="CHEBI:18248"/>
    </ligandPart>
</feature>
<keyword evidence="7 9" id="KW-0503">Monooxygenase</keyword>
<keyword evidence="5 9" id="KW-0560">Oxidoreductase</keyword>